<keyword evidence="2" id="KW-1185">Reference proteome</keyword>
<gene>
    <name evidence="1" type="ORF">VP1G_02822</name>
</gene>
<protein>
    <submittedName>
        <fullName evidence="1">Uncharacterized protein</fullName>
    </submittedName>
</protein>
<dbReference type="AlphaFoldDB" id="A0A194UUK9"/>
<reference evidence="2" key="1">
    <citation type="submission" date="2014-12" db="EMBL/GenBank/DDBJ databases">
        <title>Genome Sequence of Valsa Canker Pathogens Uncovers a Specific Adaption of Colonization on Woody Bark.</title>
        <authorList>
            <person name="Yin Z."/>
            <person name="Liu H."/>
            <person name="Gao X."/>
            <person name="Li Z."/>
            <person name="Song N."/>
            <person name="Ke X."/>
            <person name="Dai Q."/>
            <person name="Wu Y."/>
            <person name="Sun Y."/>
            <person name="Xu J.-R."/>
            <person name="Kang Z.K."/>
            <person name="Wang L."/>
            <person name="Huang L."/>
        </authorList>
    </citation>
    <scope>NUCLEOTIDE SEQUENCE [LARGE SCALE GENOMIC DNA]</scope>
    <source>
        <strain evidence="2">SXYL134</strain>
    </source>
</reference>
<evidence type="ECO:0000313" key="1">
    <source>
        <dbReference type="EMBL" id="KUI55397.1"/>
    </source>
</evidence>
<dbReference type="Proteomes" id="UP000078576">
    <property type="component" value="Unassembled WGS sequence"/>
</dbReference>
<sequence length="348" mass="39225">MTDLASASSHAEQRDIHTSIRKQIVSQDQIQTSLDDLKASVTQMRVEFSSQLVTSLGQVKVEFSQRLSEVQLHQFMDHLSVTFLLDPDKAFQASYCMGKRRRLMSSTSCPEFWLEPKMQIWNRCCESSLIIIKGTRKMRFQLRDFCTDSIATLLDTKVPVIWALKTIATQENTRDHVSTIDLLKYMISQAIRVNKAIQTDATLAPHLGSYLGARTEEEWFNVFASVLQGIPLVYIILDVDVLNLSAEEPTKDVWSTEFLRIFSELQARNSKTVVRVALVDYSSPLLRRSTTTERHDLVVSVGGMRQAKAPTRLPYRRGGASMRGRTLGLGRQAGATQTCHGAGRLKRG</sequence>
<accession>A0A194UUK9</accession>
<organism evidence="1 2">
    <name type="scientific">Cytospora mali</name>
    <name type="common">Apple Valsa canker fungus</name>
    <name type="synonym">Valsa mali</name>
    <dbReference type="NCBI Taxonomy" id="578113"/>
    <lineage>
        <taxon>Eukaryota</taxon>
        <taxon>Fungi</taxon>
        <taxon>Dikarya</taxon>
        <taxon>Ascomycota</taxon>
        <taxon>Pezizomycotina</taxon>
        <taxon>Sordariomycetes</taxon>
        <taxon>Sordariomycetidae</taxon>
        <taxon>Diaporthales</taxon>
        <taxon>Cytosporaceae</taxon>
        <taxon>Cytospora</taxon>
    </lineage>
</organism>
<proteinExistence type="predicted"/>
<dbReference type="EMBL" id="KN714680">
    <property type="protein sequence ID" value="KUI55397.1"/>
    <property type="molecule type" value="Genomic_DNA"/>
</dbReference>
<evidence type="ECO:0000313" key="2">
    <source>
        <dbReference type="Proteomes" id="UP000078576"/>
    </source>
</evidence>
<dbReference type="STRING" id="694573.A0A194UUK9"/>
<dbReference type="OrthoDB" id="61900at2759"/>
<name>A0A194UUK9_CYTMA</name>